<dbReference type="GO" id="GO:0016020">
    <property type="term" value="C:membrane"/>
    <property type="evidence" value="ECO:0007669"/>
    <property type="project" value="TreeGrafter"/>
</dbReference>
<comment type="caution">
    <text evidence="6">The sequence shown here is derived from an EMBL/GenBank/DDBJ whole genome shotgun (WGS) entry which is preliminary data.</text>
</comment>
<accession>A0A9W8ZUA3</accession>
<dbReference type="GO" id="GO:0043169">
    <property type="term" value="F:cation binding"/>
    <property type="evidence" value="ECO:0007669"/>
    <property type="project" value="InterPro"/>
</dbReference>
<dbReference type="InterPro" id="IPR031319">
    <property type="entry name" value="A-amylase_C"/>
</dbReference>
<evidence type="ECO:0000256" key="3">
    <source>
        <dbReference type="ARBA" id="ARBA00023326"/>
    </source>
</evidence>
<gene>
    <name evidence="6" type="ORF">J3R30DRAFT_3310041</name>
</gene>
<dbReference type="SMART" id="SM00632">
    <property type="entry name" value="Aamy_C"/>
    <property type="match status" value="1"/>
</dbReference>
<dbReference type="GO" id="GO:2001070">
    <property type="term" value="F:starch binding"/>
    <property type="evidence" value="ECO:0007669"/>
    <property type="project" value="InterPro"/>
</dbReference>
<dbReference type="Proteomes" id="UP001150266">
    <property type="component" value="Unassembled WGS sequence"/>
</dbReference>
<dbReference type="PANTHER" id="PTHR15048:SF0">
    <property type="entry name" value="STARCH-BINDING DOMAIN-CONTAINING PROTEIN 1"/>
    <property type="match status" value="1"/>
</dbReference>
<dbReference type="Pfam" id="PF00686">
    <property type="entry name" value="CBM_20"/>
    <property type="match status" value="2"/>
</dbReference>
<dbReference type="PANTHER" id="PTHR15048">
    <property type="entry name" value="STARCH-BINDING DOMAIN-CONTAINING PROTEIN 1"/>
    <property type="match status" value="1"/>
</dbReference>
<dbReference type="GO" id="GO:0000272">
    <property type="term" value="P:polysaccharide catabolic process"/>
    <property type="evidence" value="ECO:0007669"/>
    <property type="project" value="UniProtKB-KW"/>
</dbReference>
<feature type="non-terminal residue" evidence="6">
    <location>
        <position position="1"/>
    </location>
</feature>
<evidence type="ECO:0000313" key="7">
    <source>
        <dbReference type="Proteomes" id="UP001150266"/>
    </source>
</evidence>
<dbReference type="InterPro" id="IPR013783">
    <property type="entry name" value="Ig-like_fold"/>
</dbReference>
<name>A0A9W8ZUA3_9AGAR</name>
<dbReference type="Gene3D" id="3.20.20.80">
    <property type="entry name" value="Glycosidases"/>
    <property type="match status" value="1"/>
</dbReference>
<dbReference type="AlphaFoldDB" id="A0A9W8ZUA3"/>
<comment type="similarity">
    <text evidence="1">Belongs to the glycosyl hydrolase 13 family.</text>
</comment>
<dbReference type="OrthoDB" id="3041009at2759"/>
<feature type="domain" description="CBM20" evidence="5">
    <location>
        <begin position="142"/>
        <end position="248"/>
    </location>
</feature>
<dbReference type="InterPro" id="IPR013780">
    <property type="entry name" value="Glyco_hydro_b"/>
</dbReference>
<reference evidence="6" key="1">
    <citation type="submission" date="2022-08" db="EMBL/GenBank/DDBJ databases">
        <title>A Global Phylogenomic Analysis of the Shiitake Genus Lentinula.</title>
        <authorList>
            <consortium name="DOE Joint Genome Institute"/>
            <person name="Sierra-Patev S."/>
            <person name="Min B."/>
            <person name="Naranjo-Ortiz M."/>
            <person name="Looney B."/>
            <person name="Konkel Z."/>
            <person name="Slot J.C."/>
            <person name="Sakamoto Y."/>
            <person name="Steenwyk J.L."/>
            <person name="Rokas A."/>
            <person name="Carro J."/>
            <person name="Camarero S."/>
            <person name="Ferreira P."/>
            <person name="Molpeceres G."/>
            <person name="Ruiz-Duenas F.J."/>
            <person name="Serrano A."/>
            <person name="Henrissat B."/>
            <person name="Drula E."/>
            <person name="Hughes K.W."/>
            <person name="Mata J.L."/>
            <person name="Ishikawa N.K."/>
            <person name="Vargas-Isla R."/>
            <person name="Ushijima S."/>
            <person name="Smith C.A."/>
            <person name="Ahrendt S."/>
            <person name="Andreopoulos W."/>
            <person name="He G."/>
            <person name="Labutti K."/>
            <person name="Lipzen A."/>
            <person name="Ng V."/>
            <person name="Riley R."/>
            <person name="Sandor L."/>
            <person name="Barry K."/>
            <person name="Martinez A.T."/>
            <person name="Xiao Y."/>
            <person name="Gibbons J.G."/>
            <person name="Terashima K."/>
            <person name="Grigoriev I.V."/>
            <person name="Hibbett D.S."/>
        </authorList>
    </citation>
    <scope>NUCLEOTIDE SEQUENCE</scope>
    <source>
        <strain evidence="6">JLM2183</strain>
    </source>
</reference>
<dbReference type="EMBL" id="JAOTPV010000049">
    <property type="protein sequence ID" value="KAJ4467031.1"/>
    <property type="molecule type" value="Genomic_DNA"/>
</dbReference>
<dbReference type="InterPro" id="IPR002044">
    <property type="entry name" value="CBM20"/>
</dbReference>
<keyword evidence="3" id="KW-0624">Polysaccharide degradation</keyword>
<keyword evidence="7" id="KW-1185">Reference proteome</keyword>
<keyword evidence="2" id="KW-0119">Carbohydrate metabolism</keyword>
<proteinExistence type="inferred from homology"/>
<dbReference type="Pfam" id="PF02806">
    <property type="entry name" value="Alpha-amylase_C"/>
    <property type="match status" value="1"/>
</dbReference>
<protein>
    <recommendedName>
        <fullName evidence="5">CBM20 domain-containing protein</fullName>
    </recommendedName>
</protein>
<dbReference type="SUPFAM" id="SSF51011">
    <property type="entry name" value="Glycosyl hydrolase domain"/>
    <property type="match status" value="1"/>
</dbReference>
<dbReference type="GO" id="GO:0003824">
    <property type="term" value="F:catalytic activity"/>
    <property type="evidence" value="ECO:0007669"/>
    <property type="project" value="InterPro"/>
</dbReference>
<dbReference type="SMART" id="SM01065">
    <property type="entry name" value="CBM_2"/>
    <property type="match status" value="1"/>
</dbReference>
<dbReference type="Gene3D" id="2.60.40.1180">
    <property type="entry name" value="Golgi alpha-mannosidase II"/>
    <property type="match status" value="1"/>
</dbReference>
<evidence type="ECO:0000259" key="5">
    <source>
        <dbReference type="PROSITE" id="PS51166"/>
    </source>
</evidence>
<dbReference type="InterPro" id="IPR006048">
    <property type="entry name" value="A-amylase/branching_C"/>
</dbReference>
<evidence type="ECO:0000256" key="1">
    <source>
        <dbReference type="ARBA" id="ARBA00008061"/>
    </source>
</evidence>
<sequence>SSYEFATTDDGAPNGGAGECSSTGGTDGWICQHRWAAVSGMVGFKNNVGSAALNDWISPQSEQIAFGRGALGFVAINNADSPWSATFSTSLPDDSYCDVISGTSSSGNCTGTGITISGGSFTASVPARSAIAIHTGALGTGSGSSGSGTVSVTIEETATTTFGENIFISGSIPELGSWDTDDSVGVYRKQALAHPIADIPNLKIALSSADYPVWTLTIDLPANTLFDYKFIRKETDGSVCLFGLFLAW</sequence>
<dbReference type="Gene3D" id="2.60.40.10">
    <property type="entry name" value="Immunoglobulins"/>
    <property type="match status" value="1"/>
</dbReference>
<dbReference type="PROSITE" id="PS51166">
    <property type="entry name" value="CBM20"/>
    <property type="match status" value="1"/>
</dbReference>
<dbReference type="SUPFAM" id="SSF49452">
    <property type="entry name" value="Starch-binding domain-like"/>
    <property type="match status" value="1"/>
</dbReference>
<evidence type="ECO:0000313" key="6">
    <source>
        <dbReference type="EMBL" id="KAJ4467031.1"/>
    </source>
</evidence>
<organism evidence="6 7">
    <name type="scientific">Lentinula aciculospora</name>
    <dbReference type="NCBI Taxonomy" id="153920"/>
    <lineage>
        <taxon>Eukaryota</taxon>
        <taxon>Fungi</taxon>
        <taxon>Dikarya</taxon>
        <taxon>Basidiomycota</taxon>
        <taxon>Agaricomycotina</taxon>
        <taxon>Agaricomycetes</taxon>
        <taxon>Agaricomycetidae</taxon>
        <taxon>Agaricales</taxon>
        <taxon>Marasmiineae</taxon>
        <taxon>Omphalotaceae</taxon>
        <taxon>Lentinula</taxon>
    </lineage>
</organism>
<dbReference type="InterPro" id="IPR013784">
    <property type="entry name" value="Carb-bd-like_fold"/>
</dbReference>
<feature type="region of interest" description="Disordered" evidence="4">
    <location>
        <begin position="1"/>
        <end position="20"/>
    </location>
</feature>
<evidence type="ECO:0000256" key="4">
    <source>
        <dbReference type="SAM" id="MobiDB-lite"/>
    </source>
</evidence>
<evidence type="ECO:0000256" key="2">
    <source>
        <dbReference type="ARBA" id="ARBA00023277"/>
    </source>
</evidence>